<dbReference type="RefSeq" id="WP_109748732.1">
    <property type="nucleotide sequence ID" value="NZ_CABJAT010000002.1"/>
</dbReference>
<sequence>MNYLVIPAYEPDEHLVQLLTDMSGTRTFTILVVNDGSPEKYDEIFESVKKYGTVLTHKKNMGKGAALKTAFTYIEQINKGRWGIVVTADADGQHLREDIMAVYNAAASHPGELVIGSRRLKGRVPLKSRLGNTITRYIFRLSTGKKVYDTQSGLRGFPVDFLQFMCSVEGQRYDYEMNMLLEGTECFSVREIPIKTVYLNKNAASHFRPLRDAVLIYKNLLKFAAASFIGFLLDYGIYAALISLLVQLPAETRLIISNVIARICSASANYAINRNYVFRDSGNVLKTGAEYFALSGFILLAGTWVLAGIGGSGLVDPYIAKVLVDGSMFLLSWSVQQRFIFKRKGQAKL</sequence>
<dbReference type="CDD" id="cd04179">
    <property type="entry name" value="DPM_DPG-synthase_like"/>
    <property type="match status" value="1"/>
</dbReference>
<comment type="subcellular location">
    <subcellularLocation>
        <location evidence="1">Membrane</location>
        <topology evidence="1">Multi-pass membrane protein</topology>
    </subcellularLocation>
</comment>
<proteinExistence type="predicted"/>
<gene>
    <name evidence="8" type="ORF">C7383_12218</name>
</gene>
<dbReference type="PANTHER" id="PTHR10859:SF114">
    <property type="entry name" value="DOLICHOL-PHOSPHATE MANNOSYLTRANSFERASE"/>
    <property type="match status" value="1"/>
</dbReference>
<name>A0AB73SXP2_9FIRM</name>
<feature type="transmembrane region" description="Helical" evidence="5">
    <location>
        <begin position="292"/>
        <end position="312"/>
    </location>
</feature>
<dbReference type="Gene3D" id="3.90.550.10">
    <property type="entry name" value="Spore Coat Polysaccharide Biosynthesis Protein SpsA, Chain A"/>
    <property type="match status" value="1"/>
</dbReference>
<feature type="domain" description="Glycosyltransferase 2-like" evidence="6">
    <location>
        <begin position="5"/>
        <end position="146"/>
    </location>
</feature>
<dbReference type="Proteomes" id="UP000245412">
    <property type="component" value="Unassembled WGS sequence"/>
</dbReference>
<evidence type="ECO:0000256" key="4">
    <source>
        <dbReference type="ARBA" id="ARBA00023136"/>
    </source>
</evidence>
<dbReference type="AlphaFoldDB" id="A0AB73SXP2"/>
<evidence type="ECO:0000313" key="9">
    <source>
        <dbReference type="Proteomes" id="UP000245412"/>
    </source>
</evidence>
<protein>
    <submittedName>
        <fullName evidence="8">Flippase GtrA</fullName>
    </submittedName>
</protein>
<feature type="domain" description="GtrA/DPMS transmembrane" evidence="7">
    <location>
        <begin position="222"/>
        <end position="341"/>
    </location>
</feature>
<keyword evidence="9" id="KW-1185">Reference proteome</keyword>
<evidence type="ECO:0000256" key="2">
    <source>
        <dbReference type="ARBA" id="ARBA00022692"/>
    </source>
</evidence>
<feature type="transmembrane region" description="Helical" evidence="5">
    <location>
        <begin position="220"/>
        <end position="248"/>
    </location>
</feature>
<comment type="caution">
    <text evidence="8">The sequence shown here is derived from an EMBL/GenBank/DDBJ whole genome shotgun (WGS) entry which is preliminary data.</text>
</comment>
<keyword evidence="4 5" id="KW-0472">Membrane</keyword>
<dbReference type="GO" id="GO:0016020">
    <property type="term" value="C:membrane"/>
    <property type="evidence" value="ECO:0007669"/>
    <property type="project" value="UniProtKB-SubCell"/>
</dbReference>
<reference evidence="8 9" key="1">
    <citation type="submission" date="2018-05" db="EMBL/GenBank/DDBJ databases">
        <authorList>
            <person name="Goeker M."/>
            <person name="Huntemann M."/>
            <person name="Clum A."/>
            <person name="Pillay M."/>
            <person name="Palaniappan K."/>
            <person name="Varghese N."/>
            <person name="Mikhailova N."/>
            <person name="Stamatis D."/>
            <person name="Reddy T."/>
            <person name="Daum C."/>
            <person name="Shapiro N."/>
            <person name="Ivanova N."/>
            <person name="Kyrpides N."/>
            <person name="Woyke T."/>
        </authorList>
    </citation>
    <scope>NUCLEOTIDE SEQUENCE [LARGE SCALE GENOMIC DNA]</scope>
    <source>
        <strain evidence="8 9">DSM 26524</strain>
    </source>
</reference>
<dbReference type="InterPro" id="IPR007267">
    <property type="entry name" value="GtrA_DPMS_TM"/>
</dbReference>
<evidence type="ECO:0000259" key="6">
    <source>
        <dbReference type="Pfam" id="PF00535"/>
    </source>
</evidence>
<dbReference type="EMBL" id="QGGY01000022">
    <property type="protein sequence ID" value="PWJ72104.1"/>
    <property type="molecule type" value="Genomic_DNA"/>
</dbReference>
<dbReference type="PANTHER" id="PTHR10859">
    <property type="entry name" value="GLYCOSYL TRANSFERASE"/>
    <property type="match status" value="1"/>
</dbReference>
<dbReference type="SUPFAM" id="SSF53448">
    <property type="entry name" value="Nucleotide-diphospho-sugar transferases"/>
    <property type="match status" value="1"/>
</dbReference>
<dbReference type="Pfam" id="PF00535">
    <property type="entry name" value="Glycos_transf_2"/>
    <property type="match status" value="1"/>
</dbReference>
<evidence type="ECO:0000259" key="7">
    <source>
        <dbReference type="Pfam" id="PF04138"/>
    </source>
</evidence>
<evidence type="ECO:0000256" key="1">
    <source>
        <dbReference type="ARBA" id="ARBA00004141"/>
    </source>
</evidence>
<dbReference type="InterPro" id="IPR001173">
    <property type="entry name" value="Glyco_trans_2-like"/>
</dbReference>
<dbReference type="GO" id="GO:0000271">
    <property type="term" value="P:polysaccharide biosynthetic process"/>
    <property type="evidence" value="ECO:0007669"/>
    <property type="project" value="InterPro"/>
</dbReference>
<keyword evidence="2 5" id="KW-0812">Transmembrane</keyword>
<accession>A0AB73SXP2</accession>
<dbReference type="GO" id="GO:0006487">
    <property type="term" value="P:protein N-linked glycosylation"/>
    <property type="evidence" value="ECO:0007669"/>
    <property type="project" value="TreeGrafter"/>
</dbReference>
<evidence type="ECO:0000313" key="8">
    <source>
        <dbReference type="EMBL" id="PWJ72104.1"/>
    </source>
</evidence>
<keyword evidence="3 5" id="KW-1133">Transmembrane helix</keyword>
<dbReference type="InterPro" id="IPR029044">
    <property type="entry name" value="Nucleotide-diphossugar_trans"/>
</dbReference>
<evidence type="ECO:0000256" key="5">
    <source>
        <dbReference type="SAM" id="Phobius"/>
    </source>
</evidence>
<dbReference type="Pfam" id="PF04138">
    <property type="entry name" value="GtrA_DPMS_TM"/>
    <property type="match status" value="1"/>
</dbReference>
<evidence type="ECO:0000256" key="3">
    <source>
        <dbReference type="ARBA" id="ARBA00022989"/>
    </source>
</evidence>
<organism evidence="8 9">
    <name type="scientific">Murimonas intestini</name>
    <dbReference type="NCBI Taxonomy" id="1337051"/>
    <lineage>
        <taxon>Bacteria</taxon>
        <taxon>Bacillati</taxon>
        <taxon>Bacillota</taxon>
        <taxon>Clostridia</taxon>
        <taxon>Lachnospirales</taxon>
        <taxon>Lachnospiraceae</taxon>
        <taxon>Murimonas</taxon>
    </lineage>
</organism>